<keyword evidence="1" id="KW-0694">RNA-binding</keyword>
<sequence>MSVDNALDNIVDEKKYRRRDLRNSLASRIGIEDRLSSRPREPPKKRLRFLNVPLDVSDFTLEDMVKEFAEPIYYNFYDHKDFRSAVFEFEDPSVMERVVEKYNGTPLNEGTITVEIFEQERRPDRRRRNLRDSRRGVGRGSRGSHYKRQDRPPTEDQLNAELENYMKSS</sequence>
<dbReference type="Proteomes" id="UP000187013">
    <property type="component" value="Unassembled WGS sequence"/>
</dbReference>
<dbReference type="Gene3D" id="3.30.70.330">
    <property type="match status" value="1"/>
</dbReference>
<evidence type="ECO:0000259" key="3">
    <source>
        <dbReference type="Pfam" id="PF13865"/>
    </source>
</evidence>
<evidence type="ECO:0000256" key="2">
    <source>
        <dbReference type="SAM" id="MobiDB-lite"/>
    </source>
</evidence>
<dbReference type="InterPro" id="IPR012677">
    <property type="entry name" value="Nucleotide-bd_a/b_plait_sf"/>
</dbReference>
<comment type="caution">
    <text evidence="4">The sequence shown here is derived from an EMBL/GenBank/DDBJ whole genome shotgun (WGS) entry which is preliminary data.</text>
</comment>
<protein>
    <recommendedName>
        <fullName evidence="3">Chromatin target of PRMT1 protein C-terminal domain-containing protein</fullName>
    </recommendedName>
</protein>
<dbReference type="AlphaFoldDB" id="A0A1Q3AIC4"/>
<dbReference type="SUPFAM" id="SSF54928">
    <property type="entry name" value="RNA-binding domain, RBD"/>
    <property type="match status" value="1"/>
</dbReference>
<dbReference type="EMBL" id="BDGX01000048">
    <property type="protein sequence ID" value="GAV55466.1"/>
    <property type="molecule type" value="Genomic_DNA"/>
</dbReference>
<feature type="domain" description="Chromatin target of PRMT1 protein C-terminal" evidence="3">
    <location>
        <begin position="121"/>
        <end position="167"/>
    </location>
</feature>
<evidence type="ECO:0000313" key="5">
    <source>
        <dbReference type="Proteomes" id="UP000187013"/>
    </source>
</evidence>
<dbReference type="GO" id="GO:0003723">
    <property type="term" value="F:RNA binding"/>
    <property type="evidence" value="ECO:0007669"/>
    <property type="project" value="UniProtKB-KW"/>
</dbReference>
<dbReference type="Pfam" id="PF13865">
    <property type="entry name" value="FoP_duplication"/>
    <property type="match status" value="1"/>
</dbReference>
<organism evidence="4 5">
    <name type="scientific">Zygosaccharomyces rouxii</name>
    <dbReference type="NCBI Taxonomy" id="4956"/>
    <lineage>
        <taxon>Eukaryota</taxon>
        <taxon>Fungi</taxon>
        <taxon>Dikarya</taxon>
        <taxon>Ascomycota</taxon>
        <taxon>Saccharomycotina</taxon>
        <taxon>Saccharomycetes</taxon>
        <taxon>Saccharomycetales</taxon>
        <taxon>Saccharomycetaceae</taxon>
        <taxon>Zygosaccharomyces</taxon>
    </lineage>
</organism>
<accession>A0A1Q3AIC4</accession>
<gene>
    <name evidence="4" type="ORF">ZYGR_0AV00970</name>
</gene>
<dbReference type="InterPro" id="IPR025715">
    <property type="entry name" value="FoP_C"/>
</dbReference>
<proteinExistence type="predicted"/>
<evidence type="ECO:0000256" key="1">
    <source>
        <dbReference type="ARBA" id="ARBA00022884"/>
    </source>
</evidence>
<dbReference type="OrthoDB" id="1099063at2759"/>
<name>A0A1Q3AIC4_ZYGRO</name>
<feature type="region of interest" description="Disordered" evidence="2">
    <location>
        <begin position="122"/>
        <end position="169"/>
    </location>
</feature>
<reference evidence="4 5" key="1">
    <citation type="submission" date="2016-08" db="EMBL/GenBank/DDBJ databases">
        <title>Draft genome sequence of allopolyploid Zygosaccharomyces rouxii.</title>
        <authorList>
            <person name="Watanabe J."/>
            <person name="Uehara K."/>
            <person name="Mogi Y."/>
            <person name="Tsukioka Y."/>
        </authorList>
    </citation>
    <scope>NUCLEOTIDE SEQUENCE [LARGE SCALE GENOMIC DNA]</scope>
    <source>
        <strain evidence="4 5">NBRC 110957</strain>
    </source>
</reference>
<evidence type="ECO:0000313" key="4">
    <source>
        <dbReference type="EMBL" id="GAV55466.1"/>
    </source>
</evidence>
<dbReference type="InterPro" id="IPR035979">
    <property type="entry name" value="RBD_domain_sf"/>
</dbReference>